<dbReference type="SMART" id="SM00089">
    <property type="entry name" value="PKD"/>
    <property type="match status" value="1"/>
</dbReference>
<evidence type="ECO:0000313" key="4">
    <source>
        <dbReference type="Proteomes" id="UP000000547"/>
    </source>
</evidence>
<dbReference type="InterPro" id="IPR050728">
    <property type="entry name" value="Zinc_Metalloprotease_M4"/>
</dbReference>
<dbReference type="RefSeq" id="WP_011042245.1">
    <property type="nucleotide sequence ID" value="NC_003910.7"/>
</dbReference>
<accession>Q485W4</accession>
<feature type="domain" description="PKD" evidence="2">
    <location>
        <begin position="520"/>
        <end position="565"/>
    </location>
</feature>
<dbReference type="HOGENOM" id="CLU_383440_0_0_6"/>
<dbReference type="CDD" id="cd00146">
    <property type="entry name" value="PKD"/>
    <property type="match status" value="1"/>
</dbReference>
<evidence type="ECO:0000256" key="1">
    <source>
        <dbReference type="ARBA" id="ARBA00023145"/>
    </source>
</evidence>
<dbReference type="PANTHER" id="PTHR33794">
    <property type="entry name" value="BACILLOLYSIN"/>
    <property type="match status" value="1"/>
</dbReference>
<dbReference type="Proteomes" id="UP000000547">
    <property type="component" value="Chromosome"/>
</dbReference>
<dbReference type="Pfam" id="PF01447">
    <property type="entry name" value="Peptidase_M4"/>
    <property type="match status" value="1"/>
</dbReference>
<evidence type="ECO:0000259" key="2">
    <source>
        <dbReference type="PROSITE" id="PS50093"/>
    </source>
</evidence>
<keyword evidence="1" id="KW-0865">Zymogen</keyword>
<dbReference type="AlphaFoldDB" id="Q485W4"/>
<dbReference type="KEGG" id="cps:CPS_1408"/>
<organism evidence="3 4">
    <name type="scientific">Colwellia psychrerythraea (strain 34H / ATCC BAA-681)</name>
    <name type="common">Vibrio psychroerythus</name>
    <dbReference type="NCBI Taxonomy" id="167879"/>
    <lineage>
        <taxon>Bacteria</taxon>
        <taxon>Pseudomonadati</taxon>
        <taxon>Pseudomonadota</taxon>
        <taxon>Gammaproteobacteria</taxon>
        <taxon>Alteromonadales</taxon>
        <taxon>Colwelliaceae</taxon>
        <taxon>Colwellia</taxon>
    </lineage>
</organism>
<dbReference type="Gene3D" id="2.60.40.10">
    <property type="entry name" value="Immunoglobulins"/>
    <property type="match status" value="1"/>
</dbReference>
<dbReference type="PANTHER" id="PTHR33794:SF1">
    <property type="entry name" value="BACILLOLYSIN"/>
    <property type="match status" value="1"/>
</dbReference>
<dbReference type="InterPro" id="IPR013856">
    <property type="entry name" value="Peptidase_M4_domain"/>
</dbReference>
<protein>
    <submittedName>
        <fullName evidence="3">Neutral zinc metallopeptidase, M4 family</fullName>
        <ecNumber evidence="3">3.4.24.-</ecNumber>
    </submittedName>
</protein>
<reference evidence="3" key="1">
    <citation type="journal article" date="2005" name="Proc. Natl. Acad. Sci. U.S.A.">
        <title>The psychrophilic lifestyle as revealed by the genome sequence of Colwellia psychrerythraea 34H through genomic and proteomic analyses.</title>
        <authorList>
            <person name="Methe B.A."/>
            <person name="Nelson K.E."/>
            <person name="Deming J.W."/>
            <person name="Momen B."/>
            <person name="Melamud E."/>
            <person name="Zhang X."/>
            <person name="Moult J."/>
            <person name="Madupu R."/>
            <person name="Nelson W.C."/>
            <person name="Dodson R.J."/>
            <person name="Brinkac L.M."/>
            <person name="Daugherty S.C."/>
            <person name="Durkin A.S."/>
            <person name="DeBoy R.T."/>
            <person name="Kolonay J.F."/>
            <person name="Sullivan S.A."/>
            <person name="Zhou L."/>
            <person name="Davidsen T.M."/>
            <person name="Wu M."/>
            <person name="Huston A.L."/>
            <person name="Lewis M."/>
            <person name="Weaver B."/>
            <person name="Weidman J.F."/>
            <person name="Khouri H."/>
            <person name="Utterback T.R."/>
            <person name="Feldblyum T.V."/>
            <person name="Fraser C.M."/>
        </authorList>
    </citation>
    <scope>NUCLEOTIDE SEQUENCE [LARGE SCALE GENOMIC DNA]</scope>
    <source>
        <strain evidence="3">34H</strain>
    </source>
</reference>
<dbReference type="InterPro" id="IPR013783">
    <property type="entry name" value="Ig-like_fold"/>
</dbReference>
<dbReference type="InterPro" id="IPR000601">
    <property type="entry name" value="PKD_dom"/>
</dbReference>
<dbReference type="EC" id="3.4.24.-" evidence="3"/>
<sequence length="721" mass="80290">MTFVQSLLLLTNLIQLSLIRFKLLICIFLTLFLVSCGGGSSDSTPIKPPAIEEPLNPVTEVPTNQILNAFFRDQDSAIGKLSGIVTISAPEVIYSDPAKVESVWVYWVDEQGNKQGDAWLKTASKTVYHLDIPEDTSIPANTNALLLLPVNTIGQATKGTLISFHDFIGNAELSGPGGNEVHTWEYGVDRRKISIQRTEEQGGLCIFDNGLVSIANMNNTKDEAWESNTGNMLPNDVNENAFPPYSFLCDTQPTHSEDIISDEIGVWTYSTLNDAMFYGTVVYDSFVKYLGEPPLEEKIRIRVHYGEQYGQSAYWDGAYANFGDAYPLFYSMVSLDSIAHEVGHGVLNRVSDLNLFDHEISTDARTLHEAFGDISGVMAKYEFTGHTNNWIHGQENGGLTRHLDQIKTENGAIDSFLDYEEAGDNFYLRIGMISYPFYLLSNQWGIEPTYKVYLNSAKVCWSAMTTLTEAAECIKQQAGVAGLPEEDVIEAFKMVKIKLFDQGVLSHFTAEKIKLHTQFIDDSRTTSQVVQWLWDFGDGQTSTEASPEHIFAESGSYPIKLTVTDQSDDQDTFERLIQVTDQYCSINSVGVDKHISQISIGGNDINYNSTAWDYTQMPIELTNPSNTIINIQGDTEVTERSTTWKVWIDLNDNGIYGDEVNELVVNKFVAEGQPYSLNTLLDLSTLPNSSQAKYMRIIGDYAVIGPCSSSIGEALDLRVSW</sequence>
<dbReference type="EMBL" id="CP000083">
    <property type="protein sequence ID" value="AAZ23991.1"/>
    <property type="molecule type" value="Genomic_DNA"/>
</dbReference>
<dbReference type="InterPro" id="IPR027268">
    <property type="entry name" value="Peptidase_M4/M1_CTD_sf"/>
</dbReference>
<evidence type="ECO:0000313" key="3">
    <source>
        <dbReference type="EMBL" id="AAZ23991.1"/>
    </source>
</evidence>
<dbReference type="InterPro" id="IPR035986">
    <property type="entry name" value="PKD_dom_sf"/>
</dbReference>
<gene>
    <name evidence="3" type="ordered locus">CPS_1408</name>
</gene>
<dbReference type="Gene3D" id="3.10.170.10">
    <property type="match status" value="1"/>
</dbReference>
<dbReference type="SUPFAM" id="SSF55486">
    <property type="entry name" value="Metalloproteases ('zincins'), catalytic domain"/>
    <property type="match status" value="1"/>
</dbReference>
<dbReference type="STRING" id="167879.CPS_1408"/>
<name>Q485W4_COLP3</name>
<dbReference type="SUPFAM" id="SSF49299">
    <property type="entry name" value="PKD domain"/>
    <property type="match status" value="1"/>
</dbReference>
<dbReference type="InterPro" id="IPR022409">
    <property type="entry name" value="PKD/Chitinase_dom"/>
</dbReference>
<dbReference type="Gene3D" id="1.10.390.10">
    <property type="entry name" value="Neutral Protease Domain 2"/>
    <property type="match status" value="1"/>
</dbReference>
<dbReference type="GO" id="GO:0004222">
    <property type="term" value="F:metalloendopeptidase activity"/>
    <property type="evidence" value="ECO:0007669"/>
    <property type="project" value="InterPro"/>
</dbReference>
<dbReference type="PROSITE" id="PS50093">
    <property type="entry name" value="PKD"/>
    <property type="match status" value="1"/>
</dbReference>
<proteinExistence type="predicted"/>
<dbReference type="Pfam" id="PF18911">
    <property type="entry name" value="PKD_4"/>
    <property type="match status" value="1"/>
</dbReference>
<keyword evidence="3" id="KW-0378">Hydrolase</keyword>